<evidence type="ECO:0000313" key="6">
    <source>
        <dbReference type="EMBL" id="OHA04085.1"/>
    </source>
</evidence>
<dbReference type="InterPro" id="IPR036019">
    <property type="entry name" value="MscL_channel"/>
</dbReference>
<dbReference type="GO" id="GO:0016020">
    <property type="term" value="C:membrane"/>
    <property type="evidence" value="ECO:0007669"/>
    <property type="project" value="UniProtKB-SubCell"/>
</dbReference>
<protein>
    <submittedName>
        <fullName evidence="6">Mechanosensitive ion channel protein MscL</fullName>
    </submittedName>
</protein>
<accession>A0A1G2KXA3</accession>
<dbReference type="STRING" id="1802274.A3J58_02505"/>
<proteinExistence type="predicted"/>
<dbReference type="PANTHER" id="PTHR30266">
    <property type="entry name" value="MECHANOSENSITIVE CHANNEL MSCL"/>
    <property type="match status" value="1"/>
</dbReference>
<dbReference type="SUPFAM" id="SSF81330">
    <property type="entry name" value="Gated mechanosensitive channel"/>
    <property type="match status" value="1"/>
</dbReference>
<name>A0A1G2KXA3_9BACT</name>
<keyword evidence="2 5" id="KW-0812">Transmembrane</keyword>
<comment type="caution">
    <text evidence="6">The sequence shown here is derived from an EMBL/GenBank/DDBJ whole genome shotgun (WGS) entry which is preliminary data.</text>
</comment>
<sequence>MVVKEFLEFLKEYKVASLAIAFVMGSASTALINSFVKDMLMPVILPLASTGPWRDAVFVMGPVRLAYGAFFAELINFILLATVVFIVVKKIIKAEKNGTK</sequence>
<gene>
    <name evidence="6" type="ORF">A3J58_02505</name>
</gene>
<dbReference type="EMBL" id="MHQM01000013">
    <property type="protein sequence ID" value="OHA04085.1"/>
    <property type="molecule type" value="Genomic_DNA"/>
</dbReference>
<dbReference type="InterPro" id="IPR037673">
    <property type="entry name" value="MSC/AndL"/>
</dbReference>
<feature type="transmembrane region" description="Helical" evidence="5">
    <location>
        <begin position="65"/>
        <end position="88"/>
    </location>
</feature>
<evidence type="ECO:0000256" key="2">
    <source>
        <dbReference type="ARBA" id="ARBA00022692"/>
    </source>
</evidence>
<organism evidence="6 7">
    <name type="scientific">Candidatus Sungbacteria bacterium RIFCSPHIGHO2_02_FULL_52_23</name>
    <dbReference type="NCBI Taxonomy" id="1802274"/>
    <lineage>
        <taxon>Bacteria</taxon>
        <taxon>Candidatus Sungiibacteriota</taxon>
    </lineage>
</organism>
<evidence type="ECO:0000256" key="4">
    <source>
        <dbReference type="ARBA" id="ARBA00023136"/>
    </source>
</evidence>
<keyword evidence="4 5" id="KW-0472">Membrane</keyword>
<evidence type="ECO:0000256" key="3">
    <source>
        <dbReference type="ARBA" id="ARBA00022989"/>
    </source>
</evidence>
<dbReference type="Proteomes" id="UP000178510">
    <property type="component" value="Unassembled WGS sequence"/>
</dbReference>
<dbReference type="PANTHER" id="PTHR30266:SF2">
    <property type="entry name" value="LARGE-CONDUCTANCE MECHANOSENSITIVE CHANNEL"/>
    <property type="match status" value="1"/>
</dbReference>
<dbReference type="GO" id="GO:0008381">
    <property type="term" value="F:mechanosensitive monoatomic ion channel activity"/>
    <property type="evidence" value="ECO:0007669"/>
    <property type="project" value="TreeGrafter"/>
</dbReference>
<evidence type="ECO:0000256" key="5">
    <source>
        <dbReference type="SAM" id="Phobius"/>
    </source>
</evidence>
<dbReference type="AlphaFoldDB" id="A0A1G2KXA3"/>
<reference evidence="6 7" key="1">
    <citation type="journal article" date="2016" name="Nat. Commun.">
        <title>Thousands of microbial genomes shed light on interconnected biogeochemical processes in an aquifer system.</title>
        <authorList>
            <person name="Anantharaman K."/>
            <person name="Brown C.T."/>
            <person name="Hug L.A."/>
            <person name="Sharon I."/>
            <person name="Castelle C.J."/>
            <person name="Probst A.J."/>
            <person name="Thomas B.C."/>
            <person name="Singh A."/>
            <person name="Wilkins M.J."/>
            <person name="Karaoz U."/>
            <person name="Brodie E.L."/>
            <person name="Williams K.H."/>
            <person name="Hubbard S.S."/>
            <person name="Banfield J.F."/>
        </authorList>
    </citation>
    <scope>NUCLEOTIDE SEQUENCE [LARGE SCALE GENOMIC DNA]</scope>
</reference>
<feature type="transmembrane region" description="Helical" evidence="5">
    <location>
        <begin position="15"/>
        <end position="36"/>
    </location>
</feature>
<comment type="subcellular location">
    <subcellularLocation>
        <location evidence="1">Membrane</location>
        <topology evidence="1">Multi-pass membrane protein</topology>
    </subcellularLocation>
</comment>
<evidence type="ECO:0000313" key="7">
    <source>
        <dbReference type="Proteomes" id="UP000178510"/>
    </source>
</evidence>
<dbReference type="Gene3D" id="1.10.1200.120">
    <property type="entry name" value="Large-conductance mechanosensitive channel, MscL, domain 1"/>
    <property type="match status" value="1"/>
</dbReference>
<evidence type="ECO:0000256" key="1">
    <source>
        <dbReference type="ARBA" id="ARBA00004141"/>
    </source>
</evidence>
<keyword evidence="3 5" id="KW-1133">Transmembrane helix</keyword>
<dbReference type="Pfam" id="PF01741">
    <property type="entry name" value="MscL"/>
    <property type="match status" value="1"/>
</dbReference>